<dbReference type="PANTHER" id="PTHR33048">
    <property type="entry name" value="PTH11-LIKE INTEGRAL MEMBRANE PROTEIN (AFU_ORTHOLOGUE AFUA_5G11245)"/>
    <property type="match status" value="1"/>
</dbReference>
<keyword evidence="10" id="KW-1185">Reference proteome</keyword>
<organism evidence="9 10">
    <name type="scientific">Fusarium acuminatum</name>
    <dbReference type="NCBI Taxonomy" id="5515"/>
    <lineage>
        <taxon>Eukaryota</taxon>
        <taxon>Fungi</taxon>
        <taxon>Dikarya</taxon>
        <taxon>Ascomycota</taxon>
        <taxon>Pezizomycotina</taxon>
        <taxon>Sordariomycetes</taxon>
        <taxon>Hypocreomycetidae</taxon>
        <taxon>Hypocreales</taxon>
        <taxon>Nectriaceae</taxon>
        <taxon>Fusarium</taxon>
        <taxon>Fusarium tricinctum species complex</taxon>
    </lineage>
</organism>
<evidence type="ECO:0000256" key="5">
    <source>
        <dbReference type="ARBA" id="ARBA00038359"/>
    </source>
</evidence>
<dbReference type="InterPro" id="IPR049326">
    <property type="entry name" value="Rhodopsin_dom_fungi"/>
</dbReference>
<evidence type="ECO:0000256" key="6">
    <source>
        <dbReference type="SAM" id="MobiDB-lite"/>
    </source>
</evidence>
<dbReference type="PANTHER" id="PTHR33048:SF152">
    <property type="entry name" value="INTEGRAL MEMBRANE PROTEIN"/>
    <property type="match status" value="1"/>
</dbReference>
<evidence type="ECO:0000256" key="3">
    <source>
        <dbReference type="ARBA" id="ARBA00022989"/>
    </source>
</evidence>
<gene>
    <name evidence="9" type="ORF">QYS62_003315</name>
</gene>
<dbReference type="InterPro" id="IPR052337">
    <property type="entry name" value="SAT4-like"/>
</dbReference>
<dbReference type="Proteomes" id="UP001489902">
    <property type="component" value="Chromosome 2"/>
</dbReference>
<feature type="transmembrane region" description="Helical" evidence="7">
    <location>
        <begin position="100"/>
        <end position="120"/>
    </location>
</feature>
<evidence type="ECO:0000313" key="9">
    <source>
        <dbReference type="EMBL" id="WZH42324.1"/>
    </source>
</evidence>
<protein>
    <recommendedName>
        <fullName evidence="8">Rhodopsin domain-containing protein</fullName>
    </recommendedName>
</protein>
<dbReference type="EMBL" id="CP151261">
    <property type="protein sequence ID" value="WZH42324.1"/>
    <property type="molecule type" value="Genomic_DNA"/>
</dbReference>
<keyword evidence="3 7" id="KW-1133">Transmembrane helix</keyword>
<feature type="transmembrane region" description="Helical" evidence="7">
    <location>
        <begin position="12"/>
        <end position="31"/>
    </location>
</feature>
<feature type="transmembrane region" description="Helical" evidence="7">
    <location>
        <begin position="212"/>
        <end position="234"/>
    </location>
</feature>
<dbReference type="Pfam" id="PF20684">
    <property type="entry name" value="Fung_rhodopsin"/>
    <property type="match status" value="1"/>
</dbReference>
<sequence>MPVSEHRPSFLIEVWALYVVGTCIILTRFAVRFKTVGLRGLQGDDLFSFLVLIFYSVDAFTVHLIYHLGTNIEAGVEAQTRQLTQHEIAEYEKGSKLQLAAWYAYTALIWSLKGTMLCFFSRMTIGTWHNVFVKTVSILSAVSYVAVFLTITFGCFPTQKNWQVVPNPGLVCTFKMQNFLVTTVLNVLTDGLILCIPMPLLWKLQVPFRKKIVIGLLLSSGAFVIAAAITRVVLTLADNPSALTINSWGVRETIVGILTVNIPVLRPLFSKSFWSGQSASEITSSYRTTARSRGTRGGGGTAQDISGPYELTPSINDGAKPSDRGSQESILSSKNIKLADIVVSKTYNVTHGGIEGGSWYGDRNGMSKASECACLSEDDVGREKAKWHMDRFFGIEFSERDLSGALGRRFLKKAVIDFIQTNKDMADRLGPQGVRINEILDFVGHEMLDVDYTRRATCDKVYRFLVSVREKMVVED</sequence>
<accession>A0ABZ2WNT3</accession>
<keyword evidence="4 7" id="KW-0472">Membrane</keyword>
<keyword evidence="2 7" id="KW-0812">Transmembrane</keyword>
<evidence type="ECO:0000256" key="4">
    <source>
        <dbReference type="ARBA" id="ARBA00023136"/>
    </source>
</evidence>
<proteinExistence type="inferred from homology"/>
<feature type="transmembrane region" description="Helical" evidence="7">
    <location>
        <begin position="132"/>
        <end position="159"/>
    </location>
</feature>
<feature type="transmembrane region" description="Helical" evidence="7">
    <location>
        <begin position="179"/>
        <end position="200"/>
    </location>
</feature>
<evidence type="ECO:0000259" key="8">
    <source>
        <dbReference type="Pfam" id="PF20684"/>
    </source>
</evidence>
<feature type="region of interest" description="Disordered" evidence="6">
    <location>
        <begin position="285"/>
        <end position="308"/>
    </location>
</feature>
<evidence type="ECO:0000256" key="1">
    <source>
        <dbReference type="ARBA" id="ARBA00004141"/>
    </source>
</evidence>
<feature type="transmembrane region" description="Helical" evidence="7">
    <location>
        <begin position="46"/>
        <end position="66"/>
    </location>
</feature>
<comment type="subcellular location">
    <subcellularLocation>
        <location evidence="1">Membrane</location>
        <topology evidence="1">Multi-pass membrane protein</topology>
    </subcellularLocation>
</comment>
<reference evidence="9 10" key="1">
    <citation type="submission" date="2024-04" db="EMBL/GenBank/DDBJ databases">
        <title>Complete genome sequence of Fusarium acuminatum.</title>
        <authorList>
            <person name="Lan B."/>
        </authorList>
    </citation>
    <scope>NUCLEOTIDE SEQUENCE [LARGE SCALE GENOMIC DNA]</scope>
    <source>
        <strain evidence="9">1A</strain>
    </source>
</reference>
<feature type="domain" description="Rhodopsin" evidence="8">
    <location>
        <begin position="28"/>
        <end position="271"/>
    </location>
</feature>
<name>A0ABZ2WNT3_9HYPO</name>
<evidence type="ECO:0000313" key="10">
    <source>
        <dbReference type="Proteomes" id="UP001489902"/>
    </source>
</evidence>
<comment type="similarity">
    <text evidence="5">Belongs to the SAT4 family.</text>
</comment>
<evidence type="ECO:0000256" key="2">
    <source>
        <dbReference type="ARBA" id="ARBA00022692"/>
    </source>
</evidence>
<evidence type="ECO:0000256" key="7">
    <source>
        <dbReference type="SAM" id="Phobius"/>
    </source>
</evidence>